<comment type="function">
    <text evidence="7">Part of the tripartite ATP-independent periplasmic (TRAP) transport system.</text>
</comment>
<reference evidence="10" key="1">
    <citation type="submission" date="2016-05" db="EMBL/GenBank/DDBJ databases">
        <authorList>
            <person name="Baek K."/>
            <person name="Yang S.-J."/>
        </authorList>
    </citation>
    <scope>NUCLEOTIDE SEQUENCE [LARGE SCALE GENOMIC DNA]</scope>
    <source>
        <strain evidence="10">ST58-10</strain>
    </source>
</reference>
<feature type="transmembrane region" description="Helical" evidence="7">
    <location>
        <begin position="170"/>
        <end position="193"/>
    </location>
</feature>
<evidence type="ECO:0000259" key="8">
    <source>
        <dbReference type="Pfam" id="PF06808"/>
    </source>
</evidence>
<feature type="transmembrane region" description="Helical" evidence="7">
    <location>
        <begin position="91"/>
        <end position="115"/>
    </location>
</feature>
<dbReference type="RefSeq" id="WP_067386800.1">
    <property type="nucleotide sequence ID" value="NZ_CP015839.1"/>
</dbReference>
<evidence type="ECO:0000256" key="6">
    <source>
        <dbReference type="ARBA" id="ARBA00023136"/>
    </source>
</evidence>
<evidence type="ECO:0000256" key="1">
    <source>
        <dbReference type="ARBA" id="ARBA00004429"/>
    </source>
</evidence>
<feature type="transmembrane region" description="Helical" evidence="7">
    <location>
        <begin position="355"/>
        <end position="385"/>
    </location>
</feature>
<dbReference type="AlphaFoldDB" id="A0A1A9F497"/>
<sequence length="426" mass="44938">MAMVMLGIMLALLLAGFPMMMPLLAATVAAFLFYLPDLSLQLVVQQMIGGVKPAALIAVPMFILAADIITRGHSADRLVDVVMRFMGHIRGGLAVSVTAACALFGAVCGSTQATVVAVGGAMRPRMLKAGYNDSFSIALIINAADLAYLIPPSIGMIIYGVISGTSISELFIAGIGPGLLIIALFSIYCIWYAKKHNIPVEPKASWGERLSSVRRAVWPLGFPAIVVGGIYGGIFSPTEAAAICVLYALILETLVFRSIKLREIFDIALSTGAVTSVVFILIAAGAAFSWVLSYAQIPQQLIAAIGLEGAGPIMTLVALNIAFFVGCMFVDSIVVILILVPIFAPLVQAAGLDPVLVGVLITLQVAIGAATPPFGCNIFTAVAVFRRPFMDVIRGVPPFLIILFAATVLIVAFPPIALFLRDLAFR</sequence>
<keyword evidence="5 7" id="KW-1133">Transmembrane helix</keyword>
<evidence type="ECO:0000256" key="7">
    <source>
        <dbReference type="RuleBase" id="RU369079"/>
    </source>
</evidence>
<dbReference type="KEGG" id="mars:A8C75_22670"/>
<name>A0A1A9F497_9GAMM</name>
<evidence type="ECO:0000256" key="2">
    <source>
        <dbReference type="ARBA" id="ARBA00022475"/>
    </source>
</evidence>
<proteinExistence type="inferred from homology"/>
<dbReference type="GO" id="GO:0005886">
    <property type="term" value="C:plasma membrane"/>
    <property type="evidence" value="ECO:0007669"/>
    <property type="project" value="UniProtKB-SubCell"/>
</dbReference>
<dbReference type="GO" id="GO:0022857">
    <property type="term" value="F:transmembrane transporter activity"/>
    <property type="evidence" value="ECO:0007669"/>
    <property type="project" value="UniProtKB-UniRule"/>
</dbReference>
<dbReference type="PANTHER" id="PTHR33362">
    <property type="entry name" value="SIALIC ACID TRAP TRANSPORTER PERMEASE PROTEIN SIAT-RELATED"/>
    <property type="match status" value="1"/>
</dbReference>
<keyword evidence="6 7" id="KW-0472">Membrane</keyword>
<dbReference type="InterPro" id="IPR004681">
    <property type="entry name" value="TRAP_DctM"/>
</dbReference>
<organism evidence="9 10">
    <name type="scientific">Marinobacterium aestuarii</name>
    <dbReference type="NCBI Taxonomy" id="1821621"/>
    <lineage>
        <taxon>Bacteria</taxon>
        <taxon>Pseudomonadati</taxon>
        <taxon>Pseudomonadota</taxon>
        <taxon>Gammaproteobacteria</taxon>
        <taxon>Oceanospirillales</taxon>
        <taxon>Oceanospirillaceae</taxon>
        <taxon>Marinobacterium</taxon>
    </lineage>
</organism>
<keyword evidence="7" id="KW-0813">Transport</keyword>
<comment type="subunit">
    <text evidence="7">The complex comprises the extracytoplasmic solute receptor protein and the two transmembrane proteins.</text>
</comment>
<dbReference type="STRING" id="1821621.A8C75_22670"/>
<feature type="transmembrane region" description="Helical" evidence="7">
    <location>
        <begin position="135"/>
        <end position="158"/>
    </location>
</feature>
<comment type="subcellular location">
    <subcellularLocation>
        <location evidence="1 7">Cell inner membrane</location>
        <topology evidence="1 7">Multi-pass membrane protein</topology>
    </subcellularLocation>
</comment>
<keyword evidence="10" id="KW-1185">Reference proteome</keyword>
<evidence type="ECO:0000313" key="9">
    <source>
        <dbReference type="EMBL" id="ANG65005.1"/>
    </source>
</evidence>
<evidence type="ECO:0000256" key="3">
    <source>
        <dbReference type="ARBA" id="ARBA00022519"/>
    </source>
</evidence>
<dbReference type="NCBIfam" id="TIGR00786">
    <property type="entry name" value="dctM"/>
    <property type="match status" value="1"/>
</dbReference>
<feature type="transmembrane region" description="Helical" evidence="7">
    <location>
        <begin position="397"/>
        <end position="420"/>
    </location>
</feature>
<keyword evidence="2" id="KW-1003">Cell membrane</keyword>
<evidence type="ECO:0000256" key="4">
    <source>
        <dbReference type="ARBA" id="ARBA00022692"/>
    </source>
</evidence>
<evidence type="ECO:0000313" key="10">
    <source>
        <dbReference type="Proteomes" id="UP000078070"/>
    </source>
</evidence>
<dbReference type="OrthoDB" id="9796052at2"/>
<comment type="caution">
    <text evidence="7">Lacks conserved residue(s) required for the propagation of feature annotation.</text>
</comment>
<feature type="transmembrane region" description="Helical" evidence="7">
    <location>
        <begin position="53"/>
        <end position="70"/>
    </location>
</feature>
<keyword evidence="3 7" id="KW-0997">Cell inner membrane</keyword>
<dbReference type="PANTHER" id="PTHR33362:SF5">
    <property type="entry name" value="C4-DICARBOXYLATE TRAP TRANSPORTER LARGE PERMEASE PROTEIN DCTM"/>
    <property type="match status" value="1"/>
</dbReference>
<feature type="transmembrane region" description="Helical" evidence="7">
    <location>
        <begin position="241"/>
        <end position="259"/>
    </location>
</feature>
<comment type="similarity">
    <text evidence="7">Belongs to the TRAP transporter large permease family.</text>
</comment>
<keyword evidence="4 7" id="KW-0812">Transmembrane</keyword>
<gene>
    <name evidence="9" type="ORF">A8C75_22670</name>
</gene>
<dbReference type="PIRSF" id="PIRSF006066">
    <property type="entry name" value="HI0050"/>
    <property type="match status" value="1"/>
</dbReference>
<reference evidence="9 10" key="2">
    <citation type="journal article" date="2018" name="Int. J. Syst. Evol. Microbiol.">
        <title>Marinobacterium aestuarii sp. nov., a benzene-degrading marine bacterium isolated from estuary sediment.</title>
        <authorList>
            <person name="Bae S.S."/>
            <person name="Jung J."/>
            <person name="Chung D."/>
            <person name="Baek K."/>
        </authorList>
    </citation>
    <scope>NUCLEOTIDE SEQUENCE [LARGE SCALE GENOMIC DNA]</scope>
    <source>
        <strain evidence="9 10">ST58-10</strain>
    </source>
</reference>
<feature type="transmembrane region" description="Helical" evidence="7">
    <location>
        <begin position="271"/>
        <end position="295"/>
    </location>
</feature>
<dbReference type="EMBL" id="CP015839">
    <property type="protein sequence ID" value="ANG65005.1"/>
    <property type="molecule type" value="Genomic_DNA"/>
</dbReference>
<feature type="transmembrane region" description="Helical" evidence="7">
    <location>
        <begin position="216"/>
        <end position="234"/>
    </location>
</feature>
<dbReference type="InterPro" id="IPR010656">
    <property type="entry name" value="DctM"/>
</dbReference>
<protein>
    <recommendedName>
        <fullName evidence="7">TRAP transporter large permease protein</fullName>
    </recommendedName>
</protein>
<accession>A0A1A9F497</accession>
<dbReference type="Pfam" id="PF06808">
    <property type="entry name" value="DctM"/>
    <property type="match status" value="1"/>
</dbReference>
<dbReference type="Proteomes" id="UP000078070">
    <property type="component" value="Chromosome"/>
</dbReference>
<feature type="domain" description="TRAP C4-dicarboxylate transport system permease DctM subunit" evidence="8">
    <location>
        <begin position="6"/>
        <end position="415"/>
    </location>
</feature>
<evidence type="ECO:0000256" key="5">
    <source>
        <dbReference type="ARBA" id="ARBA00022989"/>
    </source>
</evidence>